<keyword evidence="5" id="KW-0965">Cell junction</keyword>
<reference evidence="8 9" key="1">
    <citation type="journal article" date="2018" name="Nat. Ecol. Evol.">
        <title>Shark genomes provide insights into elasmobranch evolution and the origin of vertebrates.</title>
        <authorList>
            <person name="Hara Y"/>
            <person name="Yamaguchi K"/>
            <person name="Onimaru K"/>
            <person name="Kadota M"/>
            <person name="Koyanagi M"/>
            <person name="Keeley SD"/>
            <person name="Tatsumi K"/>
            <person name="Tanaka K"/>
            <person name="Motone F"/>
            <person name="Kageyama Y"/>
            <person name="Nozu R"/>
            <person name="Adachi N"/>
            <person name="Nishimura O"/>
            <person name="Nakagawa R"/>
            <person name="Tanegashima C"/>
            <person name="Kiyatake I"/>
            <person name="Matsumoto R"/>
            <person name="Murakumo K"/>
            <person name="Nishida K"/>
            <person name="Terakita A"/>
            <person name="Kuratani S"/>
            <person name="Sato K"/>
            <person name="Hyodo S Kuraku.S."/>
        </authorList>
    </citation>
    <scope>NUCLEOTIDE SEQUENCE [LARGE SCALE GENOMIC DNA]</scope>
</reference>
<feature type="region of interest" description="Disordered" evidence="7">
    <location>
        <begin position="303"/>
        <end position="325"/>
    </location>
</feature>
<evidence type="ECO:0000256" key="3">
    <source>
        <dbReference type="ARBA" id="ARBA00022737"/>
    </source>
</evidence>
<dbReference type="GO" id="GO:0005634">
    <property type="term" value="C:nucleus"/>
    <property type="evidence" value="ECO:0007669"/>
    <property type="project" value="TreeGrafter"/>
</dbReference>
<dbReference type="GO" id="GO:0005912">
    <property type="term" value="C:adherens junction"/>
    <property type="evidence" value="ECO:0007669"/>
    <property type="project" value="TreeGrafter"/>
</dbReference>
<sequence length="840" mass="93803">MTGASDSGSRLNRFANCAIVFVDRVQRTLSAPDYVSSMTIPPFGYPTLPLPGPRYGYTETLKPVGYRINQRMVNGAAQFSSATGQFLSQGQQSQTIKPTRRIEVSPDNSPVLSRNRPRMELRFLRKGIVGREPTLSSSRRVIHVERNLGSRLNAVRSILHSNTRYTQTEVAFPTSRPLPVSRVPSQSSQKHVVTVSRESQTYGSVHDKSFPVSPVGNFRPGLSQSMSRIYDRNQTRALDQHTGGIAFSYHGESCKRQAQVGDRYNWTQKSHQSNSFITSKPMVTQGLMPAESLIMEAQDEAQIQAEAQAQPQSQAQPQAQTSYQASSYEGNYEMQGERANLTESSASGDDDGDWTIETAASALTHDNPDYILYGANFIQHECYQRPDAKKELYALDGIGKLIALLSNENVEVQSAACGAIRNAVFEENDSKLEVQKHNGVQELVRLLEQTKDIETKKQVTGLLWNLSSNEYLKADLIKRTLKPLTTSIIIPFSGWPDGDVKNFDIDPDIFYNTTGCLRNLSSASPEGRKQMRECEGLIDSLVHFIQFTIANNQEDDKSTENCMCILHNLSFQLESELPSAYCENLAWKNAASSQKKSGGCFGARSSRLKEEDLANIPTLEEKRNPKGIEWLWHSLVVRMYLSLVARSTRNCTQEASLGALQNLTASNGPMGFTISEIITSKENGLQHIRRMLYSKESSVQKAAVSLLRNMSRNPKVHEELTSLIMPDLLSILPEPDTVSPMPNETISFICHVLNNLIQNNPQNTRNFVQNGGLKKVVSISNDDRNVTTPAGKAASNLLYSLWLQRDLHSTYKKAGFTKSDFINNRTTKAYHAARERKSFY</sequence>
<keyword evidence="3" id="KW-0677">Repeat</keyword>
<evidence type="ECO:0000256" key="6">
    <source>
        <dbReference type="PROSITE-ProRule" id="PRU00259"/>
    </source>
</evidence>
<dbReference type="PANTHER" id="PTHR10372">
    <property type="entry name" value="PLAKOPHILLIN-RELATED"/>
    <property type="match status" value="1"/>
</dbReference>
<evidence type="ECO:0000256" key="5">
    <source>
        <dbReference type="ARBA" id="ARBA00022949"/>
    </source>
</evidence>
<evidence type="ECO:0000313" key="9">
    <source>
        <dbReference type="Proteomes" id="UP000287033"/>
    </source>
</evidence>
<protein>
    <recommendedName>
        <fullName evidence="10">Plakophilin-2</fullName>
    </recommendedName>
</protein>
<evidence type="ECO:0008006" key="10">
    <source>
        <dbReference type="Google" id="ProtNLM"/>
    </source>
</evidence>
<accession>A0A401RW95</accession>
<dbReference type="GO" id="GO:0072659">
    <property type="term" value="P:protein localization to plasma membrane"/>
    <property type="evidence" value="ECO:0007669"/>
    <property type="project" value="TreeGrafter"/>
</dbReference>
<dbReference type="EMBL" id="BEZZ01000011">
    <property type="protein sequence ID" value="GCC22424.1"/>
    <property type="molecule type" value="Genomic_DNA"/>
</dbReference>
<dbReference type="InterPro" id="IPR016024">
    <property type="entry name" value="ARM-type_fold"/>
</dbReference>
<dbReference type="SMART" id="SM00185">
    <property type="entry name" value="ARM"/>
    <property type="match status" value="6"/>
</dbReference>
<evidence type="ECO:0000313" key="8">
    <source>
        <dbReference type="EMBL" id="GCC22424.1"/>
    </source>
</evidence>
<dbReference type="GO" id="GO:0045110">
    <property type="term" value="P:intermediate filament bundle assembly"/>
    <property type="evidence" value="ECO:0007669"/>
    <property type="project" value="TreeGrafter"/>
</dbReference>
<evidence type="ECO:0000256" key="7">
    <source>
        <dbReference type="SAM" id="MobiDB-lite"/>
    </source>
</evidence>
<dbReference type="Pfam" id="PF00514">
    <property type="entry name" value="Arm"/>
    <property type="match status" value="2"/>
</dbReference>
<dbReference type="SUPFAM" id="SSF48371">
    <property type="entry name" value="ARM repeat"/>
    <property type="match status" value="1"/>
</dbReference>
<proteinExistence type="inferred from homology"/>
<dbReference type="PANTHER" id="PTHR10372:SF25">
    <property type="entry name" value="PLAKOPHILIN-2"/>
    <property type="match status" value="1"/>
</dbReference>
<comment type="caution">
    <text evidence="8">The sequence shown here is derived from an EMBL/GenBank/DDBJ whole genome shotgun (WGS) entry which is preliminary data.</text>
</comment>
<dbReference type="GO" id="GO:0005737">
    <property type="term" value="C:cytoplasm"/>
    <property type="evidence" value="ECO:0007669"/>
    <property type="project" value="TreeGrafter"/>
</dbReference>
<dbReference type="GO" id="GO:0007507">
    <property type="term" value="P:heart development"/>
    <property type="evidence" value="ECO:0007669"/>
    <property type="project" value="TreeGrafter"/>
</dbReference>
<dbReference type="STRING" id="137246.A0A401RW95"/>
<evidence type="ECO:0000256" key="2">
    <source>
        <dbReference type="ARBA" id="ARBA00005462"/>
    </source>
</evidence>
<dbReference type="OMA" id="HIRRMLY"/>
<feature type="region of interest" description="Disordered" evidence="7">
    <location>
        <begin position="91"/>
        <end position="113"/>
    </location>
</feature>
<dbReference type="GO" id="GO:0098609">
    <property type="term" value="P:cell-cell adhesion"/>
    <property type="evidence" value="ECO:0007669"/>
    <property type="project" value="InterPro"/>
</dbReference>
<feature type="repeat" description="ARM" evidence="6">
    <location>
        <begin position="438"/>
        <end position="470"/>
    </location>
</feature>
<evidence type="ECO:0000256" key="4">
    <source>
        <dbReference type="ARBA" id="ARBA00022889"/>
    </source>
</evidence>
<feature type="repeat" description="ARM" evidence="6">
    <location>
        <begin position="396"/>
        <end position="422"/>
    </location>
</feature>
<dbReference type="Proteomes" id="UP000287033">
    <property type="component" value="Unassembled WGS sequence"/>
</dbReference>
<evidence type="ECO:0000256" key="1">
    <source>
        <dbReference type="ARBA" id="ARBA00004282"/>
    </source>
</evidence>
<dbReference type="GO" id="GO:0002934">
    <property type="term" value="P:desmosome organization"/>
    <property type="evidence" value="ECO:0007669"/>
    <property type="project" value="TreeGrafter"/>
</dbReference>
<comment type="similarity">
    <text evidence="2">Belongs to the beta-catenin family.</text>
</comment>
<dbReference type="InterPro" id="IPR011989">
    <property type="entry name" value="ARM-like"/>
</dbReference>
<dbReference type="InterPro" id="IPR000225">
    <property type="entry name" value="Armadillo"/>
</dbReference>
<comment type="subcellular location">
    <subcellularLocation>
        <location evidence="1">Cell junction</location>
    </subcellularLocation>
</comment>
<dbReference type="PROSITE" id="PS50176">
    <property type="entry name" value="ARM_REPEAT"/>
    <property type="match status" value="2"/>
</dbReference>
<dbReference type="Gene3D" id="1.25.10.10">
    <property type="entry name" value="Leucine-rich Repeat Variant"/>
    <property type="match status" value="1"/>
</dbReference>
<organism evidence="8 9">
    <name type="scientific">Chiloscyllium punctatum</name>
    <name type="common">Brownbanded bambooshark</name>
    <name type="synonym">Hemiscyllium punctatum</name>
    <dbReference type="NCBI Taxonomy" id="137246"/>
    <lineage>
        <taxon>Eukaryota</taxon>
        <taxon>Metazoa</taxon>
        <taxon>Chordata</taxon>
        <taxon>Craniata</taxon>
        <taxon>Vertebrata</taxon>
        <taxon>Chondrichthyes</taxon>
        <taxon>Elasmobranchii</taxon>
        <taxon>Galeomorphii</taxon>
        <taxon>Galeoidea</taxon>
        <taxon>Orectolobiformes</taxon>
        <taxon>Hemiscylliidae</taxon>
        <taxon>Chiloscyllium</taxon>
    </lineage>
</organism>
<dbReference type="GO" id="GO:0005886">
    <property type="term" value="C:plasma membrane"/>
    <property type="evidence" value="ECO:0007669"/>
    <property type="project" value="TreeGrafter"/>
</dbReference>
<dbReference type="AlphaFoldDB" id="A0A401RW95"/>
<keyword evidence="9" id="KW-1185">Reference proteome</keyword>
<dbReference type="OrthoDB" id="3245100at2759"/>
<dbReference type="InterPro" id="IPR028435">
    <property type="entry name" value="Plakophilin/d_Catenin"/>
</dbReference>
<gene>
    <name evidence="8" type="ORF">chiPu_0000811</name>
</gene>
<dbReference type="GO" id="GO:0014704">
    <property type="term" value="C:intercalated disc"/>
    <property type="evidence" value="ECO:0007669"/>
    <property type="project" value="TreeGrafter"/>
</dbReference>
<keyword evidence="4" id="KW-0130">Cell adhesion</keyword>
<name>A0A401RW95_CHIPU</name>